<evidence type="ECO:0000313" key="3">
    <source>
        <dbReference type="Proteomes" id="UP000024816"/>
    </source>
</evidence>
<dbReference type="GO" id="GO:0016747">
    <property type="term" value="F:acyltransferase activity, transferring groups other than amino-acyl groups"/>
    <property type="evidence" value="ECO:0007669"/>
    <property type="project" value="InterPro"/>
</dbReference>
<feature type="domain" description="N-acetyltransferase" evidence="1">
    <location>
        <begin position="118"/>
        <end position="197"/>
    </location>
</feature>
<dbReference type="PANTHER" id="PTHR42791:SF1">
    <property type="entry name" value="N-ACETYLTRANSFERASE DOMAIN-CONTAINING PROTEIN"/>
    <property type="match status" value="1"/>
</dbReference>
<dbReference type="eggNOG" id="COG0456">
    <property type="taxonomic scope" value="Bacteria"/>
</dbReference>
<keyword evidence="2" id="KW-0808">Transferase</keyword>
<name>A0A059FAY3_9PROT</name>
<dbReference type="OrthoDB" id="7057833at2"/>
<reference evidence="2 3" key="1">
    <citation type="journal article" date="2014" name="Antonie Van Leeuwenhoek">
        <title>Hyphomonas beringensis sp. nov. and Hyphomonas chukchiensis sp. nov., isolated from surface seawater of the Bering Sea and Chukchi Sea.</title>
        <authorList>
            <person name="Li C."/>
            <person name="Lai Q."/>
            <person name="Li G."/>
            <person name="Dong C."/>
            <person name="Wang J."/>
            <person name="Liao Y."/>
            <person name="Shao Z."/>
        </authorList>
    </citation>
    <scope>NUCLEOTIDE SEQUENCE [LARGE SCALE GENOMIC DNA]</scope>
    <source>
        <strain evidence="2 3">VP2</strain>
    </source>
</reference>
<dbReference type="Gene3D" id="3.40.630.30">
    <property type="match status" value="1"/>
</dbReference>
<dbReference type="PROSITE" id="PS51186">
    <property type="entry name" value="GNAT"/>
    <property type="match status" value="1"/>
</dbReference>
<protein>
    <submittedName>
        <fullName evidence="2">Acetyltransferase</fullName>
    </submittedName>
</protein>
<dbReference type="Proteomes" id="UP000024816">
    <property type="component" value="Unassembled WGS sequence"/>
</dbReference>
<dbReference type="AlphaFoldDB" id="A0A059FAY3"/>
<dbReference type="RefSeq" id="WP_035582663.1">
    <property type="nucleotide sequence ID" value="NZ_ARYJ01000007.1"/>
</dbReference>
<sequence>MLEIELPEGLRQASGADWRQVGDITGEAFETDPVNLWIFGRTHALRPTFSLLAQSIYLKHGICHLAGDGGATMWIESQNRKELGLVPTLRLLPTLLFRGSQGSIFRALKAGKVMDEHHPKDPHLYLFTIGTRQTARGKGLGKLMMAPMKAAADKARLPLYLENSNPMNTGFYQSHGFERMKLFEVGPGAPPMEAMWREPRDAQHV</sequence>
<dbReference type="STRING" id="1280952.HJA_12259"/>
<dbReference type="SUPFAM" id="SSF55729">
    <property type="entry name" value="Acyl-CoA N-acyltransferases (Nat)"/>
    <property type="match status" value="1"/>
</dbReference>
<evidence type="ECO:0000259" key="1">
    <source>
        <dbReference type="PROSITE" id="PS51186"/>
    </source>
</evidence>
<dbReference type="InterPro" id="IPR000182">
    <property type="entry name" value="GNAT_dom"/>
</dbReference>
<accession>A0A059FAY3</accession>
<dbReference type="PANTHER" id="PTHR42791">
    <property type="entry name" value="GNAT FAMILY ACETYLTRANSFERASE"/>
    <property type="match status" value="1"/>
</dbReference>
<dbReference type="InterPro" id="IPR052523">
    <property type="entry name" value="Trichothecene_AcTrans"/>
</dbReference>
<dbReference type="InterPro" id="IPR016181">
    <property type="entry name" value="Acyl_CoA_acyltransferase"/>
</dbReference>
<evidence type="ECO:0000313" key="2">
    <source>
        <dbReference type="EMBL" id="KCZ87774.1"/>
    </source>
</evidence>
<gene>
    <name evidence="2" type="ORF">HJA_12259</name>
</gene>
<organism evidence="2 3">
    <name type="scientific">Hyphomonas jannaschiana VP2</name>
    <dbReference type="NCBI Taxonomy" id="1280952"/>
    <lineage>
        <taxon>Bacteria</taxon>
        <taxon>Pseudomonadati</taxon>
        <taxon>Pseudomonadota</taxon>
        <taxon>Alphaproteobacteria</taxon>
        <taxon>Hyphomonadales</taxon>
        <taxon>Hyphomonadaceae</taxon>
        <taxon>Hyphomonas</taxon>
    </lineage>
</organism>
<comment type="caution">
    <text evidence="2">The sequence shown here is derived from an EMBL/GenBank/DDBJ whole genome shotgun (WGS) entry which is preliminary data.</text>
</comment>
<keyword evidence="3" id="KW-1185">Reference proteome</keyword>
<proteinExistence type="predicted"/>
<dbReference type="EMBL" id="ARYJ01000007">
    <property type="protein sequence ID" value="KCZ87774.1"/>
    <property type="molecule type" value="Genomic_DNA"/>
</dbReference>
<dbReference type="PATRIC" id="fig|1280952.3.peg.2455"/>
<dbReference type="CDD" id="cd04301">
    <property type="entry name" value="NAT_SF"/>
    <property type="match status" value="1"/>
</dbReference>
<dbReference type="Pfam" id="PF13508">
    <property type="entry name" value="Acetyltransf_7"/>
    <property type="match status" value="1"/>
</dbReference>